<evidence type="ECO:0000313" key="1">
    <source>
        <dbReference type="EMBL" id="TID19110.1"/>
    </source>
</evidence>
<comment type="caution">
    <text evidence="1">The sequence shown here is derived from an EMBL/GenBank/DDBJ whole genome shotgun (WGS) entry which is preliminary data.</text>
</comment>
<accession>A0A4Z1P4V4</accession>
<reference evidence="1 2" key="1">
    <citation type="submission" date="2019-04" db="EMBL/GenBank/DDBJ databases">
        <title>High contiguity whole genome sequence and gene annotation resource for two Venturia nashicola isolates.</title>
        <authorList>
            <person name="Prokchorchik M."/>
            <person name="Won K."/>
            <person name="Lee Y."/>
            <person name="Choi E.D."/>
            <person name="Segonzac C."/>
            <person name="Sohn K.H."/>
        </authorList>
    </citation>
    <scope>NUCLEOTIDE SEQUENCE [LARGE SCALE GENOMIC DNA]</scope>
    <source>
        <strain evidence="1 2">PRI2</strain>
    </source>
</reference>
<dbReference type="AlphaFoldDB" id="A0A4Z1P4V4"/>
<evidence type="ECO:0000313" key="2">
    <source>
        <dbReference type="Proteomes" id="UP000298493"/>
    </source>
</evidence>
<sequence>MDNIGNSLDIPNNLPRLPLPRSRHLQIPPLLLRLVNRRACKANRHSPPYIRFHSSRHDRITASVVAFLENLPTISAAVSPFLPSQCSPFAGPGNQTPLVGSSSATGSNSLTSSVAAVTHTSVQFLITQGQAVITRSLGTVAPQMTLQTTSQGGSFMDNGGSSISTPMTRLPSSRWVEALSRLVLEVKSRAEEDYSVQRKTTAYRGRLQRAEEDYSVQRKTTAYRGRLQRTEEDYSV</sequence>
<keyword evidence="2" id="KW-1185">Reference proteome</keyword>
<dbReference type="Proteomes" id="UP000298493">
    <property type="component" value="Unassembled WGS sequence"/>
</dbReference>
<proteinExistence type="predicted"/>
<protein>
    <submittedName>
        <fullName evidence="1">Uncharacterized protein</fullName>
    </submittedName>
</protein>
<organism evidence="1 2">
    <name type="scientific">Venturia nashicola</name>
    <dbReference type="NCBI Taxonomy" id="86259"/>
    <lineage>
        <taxon>Eukaryota</taxon>
        <taxon>Fungi</taxon>
        <taxon>Dikarya</taxon>
        <taxon>Ascomycota</taxon>
        <taxon>Pezizomycotina</taxon>
        <taxon>Dothideomycetes</taxon>
        <taxon>Pleosporomycetidae</taxon>
        <taxon>Venturiales</taxon>
        <taxon>Venturiaceae</taxon>
        <taxon>Venturia</taxon>
    </lineage>
</organism>
<dbReference type="EMBL" id="SNSC02000013">
    <property type="protein sequence ID" value="TID19110.1"/>
    <property type="molecule type" value="Genomic_DNA"/>
</dbReference>
<gene>
    <name evidence="1" type="ORF">E6O75_ATG06231</name>
</gene>
<name>A0A4Z1P4V4_9PEZI</name>